<proteinExistence type="inferred from homology"/>
<evidence type="ECO:0000256" key="2">
    <source>
        <dbReference type="ARBA" id="ARBA00001947"/>
    </source>
</evidence>
<dbReference type="GO" id="GO:0042781">
    <property type="term" value="F:3'-tRNA processing endoribonuclease activity"/>
    <property type="evidence" value="ECO:0007669"/>
    <property type="project" value="UniProtKB-EC"/>
</dbReference>
<evidence type="ECO:0000313" key="11">
    <source>
        <dbReference type="EMBL" id="CAB4043928.1"/>
    </source>
</evidence>
<dbReference type="GO" id="GO:0046872">
    <property type="term" value="F:metal ion binding"/>
    <property type="evidence" value="ECO:0007669"/>
    <property type="project" value="UniProtKB-KW"/>
</dbReference>
<reference evidence="11" key="1">
    <citation type="submission" date="2020-04" db="EMBL/GenBank/DDBJ databases">
        <authorList>
            <person name="Alioto T."/>
            <person name="Alioto T."/>
            <person name="Gomez Garrido J."/>
        </authorList>
    </citation>
    <scope>NUCLEOTIDE SEQUENCE</scope>
    <source>
        <strain evidence="11">A484AB</strain>
    </source>
</reference>
<evidence type="ECO:0000256" key="7">
    <source>
        <dbReference type="ARBA" id="ARBA00022723"/>
    </source>
</evidence>
<accession>A0A7D9M8L2</accession>
<evidence type="ECO:0000256" key="1">
    <source>
        <dbReference type="ARBA" id="ARBA00000402"/>
    </source>
</evidence>
<sequence length="92" mass="10347">FYDSCKFRADYRMGNGILSSLLESKVSIVPVKHCPRAFGLVLSHKNDWKLVYSGDTRPCHGLVQEGVNATVLIHEATLEDNLHNEALAKQHR</sequence>
<dbReference type="Gene3D" id="3.60.15.10">
    <property type="entry name" value="Ribonuclease Z/Hydroxyacylglutathione hydrolase-like"/>
    <property type="match status" value="1"/>
</dbReference>
<evidence type="ECO:0000256" key="5">
    <source>
        <dbReference type="ARBA" id="ARBA00022694"/>
    </source>
</evidence>
<comment type="similarity">
    <text evidence="3">Belongs to the RNase Z family.</text>
</comment>
<evidence type="ECO:0000256" key="8">
    <source>
        <dbReference type="ARBA" id="ARBA00022759"/>
    </source>
</evidence>
<keyword evidence="5" id="KW-0819">tRNA processing</keyword>
<keyword evidence="12" id="KW-1185">Reference proteome</keyword>
<dbReference type="OrthoDB" id="527344at2759"/>
<evidence type="ECO:0000256" key="4">
    <source>
        <dbReference type="ARBA" id="ARBA00012477"/>
    </source>
</evidence>
<feature type="non-terminal residue" evidence="11">
    <location>
        <position position="1"/>
    </location>
</feature>
<organism evidence="11 12">
    <name type="scientific">Paramuricea clavata</name>
    <name type="common">Red gorgonian</name>
    <name type="synonym">Violescent sea-whip</name>
    <dbReference type="NCBI Taxonomy" id="317549"/>
    <lineage>
        <taxon>Eukaryota</taxon>
        <taxon>Metazoa</taxon>
        <taxon>Cnidaria</taxon>
        <taxon>Anthozoa</taxon>
        <taxon>Octocorallia</taxon>
        <taxon>Malacalcyonacea</taxon>
        <taxon>Plexauridae</taxon>
        <taxon>Paramuricea</taxon>
    </lineage>
</organism>
<protein>
    <recommendedName>
        <fullName evidence="4">ribonuclease Z</fullName>
        <ecNumber evidence="4">3.1.26.11</ecNumber>
    </recommendedName>
</protein>
<keyword evidence="6" id="KW-0540">Nuclease</keyword>
<dbReference type="SUPFAM" id="SSF56281">
    <property type="entry name" value="Metallo-hydrolase/oxidoreductase"/>
    <property type="match status" value="1"/>
</dbReference>
<dbReference type="InterPro" id="IPR036866">
    <property type="entry name" value="RibonucZ/Hydroxyglut_hydro"/>
</dbReference>
<dbReference type="EMBL" id="CACRXK020033573">
    <property type="protein sequence ID" value="CAB4043928.1"/>
    <property type="molecule type" value="Genomic_DNA"/>
</dbReference>
<evidence type="ECO:0000256" key="3">
    <source>
        <dbReference type="ARBA" id="ARBA00007823"/>
    </source>
</evidence>
<comment type="cofactor">
    <cofactor evidence="2">
        <name>Zn(2+)</name>
        <dbReference type="ChEBI" id="CHEBI:29105"/>
    </cofactor>
</comment>
<evidence type="ECO:0000313" key="12">
    <source>
        <dbReference type="Proteomes" id="UP001152795"/>
    </source>
</evidence>
<dbReference type="Proteomes" id="UP001152795">
    <property type="component" value="Unassembled WGS sequence"/>
</dbReference>
<comment type="caution">
    <text evidence="11">The sequence shown here is derived from an EMBL/GenBank/DDBJ whole genome shotgun (WGS) entry which is preliminary data.</text>
</comment>
<evidence type="ECO:0000256" key="10">
    <source>
        <dbReference type="ARBA" id="ARBA00022833"/>
    </source>
</evidence>
<name>A0A7D9M8L2_PARCT</name>
<dbReference type="PANTHER" id="PTHR12553:SF49">
    <property type="entry name" value="ZINC PHOSPHODIESTERASE ELAC PROTEIN 2"/>
    <property type="match status" value="1"/>
</dbReference>
<evidence type="ECO:0000256" key="6">
    <source>
        <dbReference type="ARBA" id="ARBA00022722"/>
    </source>
</evidence>
<dbReference type="AlphaFoldDB" id="A0A7D9M8L2"/>
<keyword evidence="7" id="KW-0479">Metal-binding</keyword>
<comment type="catalytic activity">
    <reaction evidence="1">
        <text>Endonucleolytic cleavage of RNA, removing extra 3' nucleotides from tRNA precursor, generating 3' termini of tRNAs. A 3'-hydroxy group is left at the tRNA terminus and a 5'-phosphoryl group is left at the trailer molecule.</text>
        <dbReference type="EC" id="3.1.26.11"/>
    </reaction>
</comment>
<gene>
    <name evidence="11" type="ORF">PACLA_8A007953</name>
</gene>
<keyword evidence="10" id="KW-0862">Zinc</keyword>
<dbReference type="GO" id="GO:1990180">
    <property type="term" value="P:mitochondrial tRNA 3'-end processing"/>
    <property type="evidence" value="ECO:0007669"/>
    <property type="project" value="TreeGrafter"/>
</dbReference>
<dbReference type="GO" id="GO:0005739">
    <property type="term" value="C:mitochondrion"/>
    <property type="evidence" value="ECO:0007669"/>
    <property type="project" value="TreeGrafter"/>
</dbReference>
<dbReference type="PANTHER" id="PTHR12553">
    <property type="entry name" value="ZINC PHOSPHODIESTERASE ELAC PROTEIN 2"/>
    <property type="match status" value="1"/>
</dbReference>
<keyword evidence="8" id="KW-0255">Endonuclease</keyword>
<dbReference type="EC" id="3.1.26.11" evidence="4"/>
<dbReference type="InterPro" id="IPR047151">
    <property type="entry name" value="RNZ2-like"/>
</dbReference>
<keyword evidence="9" id="KW-0378">Hydrolase</keyword>
<evidence type="ECO:0000256" key="9">
    <source>
        <dbReference type="ARBA" id="ARBA00022801"/>
    </source>
</evidence>